<feature type="compositionally biased region" description="Basic residues" evidence="1">
    <location>
        <begin position="8"/>
        <end position="17"/>
    </location>
</feature>
<feature type="compositionally biased region" description="Polar residues" evidence="1">
    <location>
        <begin position="40"/>
        <end position="49"/>
    </location>
</feature>
<accession>A0A4D6KWC7</accession>
<protein>
    <submittedName>
        <fullName evidence="2">Uncharacterized protein</fullName>
    </submittedName>
</protein>
<name>A0A4D6KWC7_VIGUN</name>
<evidence type="ECO:0000313" key="2">
    <source>
        <dbReference type="EMBL" id="QCD79649.1"/>
    </source>
</evidence>
<proteinExistence type="predicted"/>
<keyword evidence="3" id="KW-1185">Reference proteome</keyword>
<evidence type="ECO:0000313" key="3">
    <source>
        <dbReference type="Proteomes" id="UP000501690"/>
    </source>
</evidence>
<evidence type="ECO:0000256" key="1">
    <source>
        <dbReference type="SAM" id="MobiDB-lite"/>
    </source>
</evidence>
<feature type="region of interest" description="Disordered" evidence="1">
    <location>
        <begin position="37"/>
        <end position="65"/>
    </location>
</feature>
<gene>
    <name evidence="2" type="ORF">DEO72_LG1g3295</name>
</gene>
<dbReference type="AlphaFoldDB" id="A0A4D6KWC7"/>
<organism evidence="2 3">
    <name type="scientific">Vigna unguiculata</name>
    <name type="common">Cowpea</name>
    <dbReference type="NCBI Taxonomy" id="3917"/>
    <lineage>
        <taxon>Eukaryota</taxon>
        <taxon>Viridiplantae</taxon>
        <taxon>Streptophyta</taxon>
        <taxon>Embryophyta</taxon>
        <taxon>Tracheophyta</taxon>
        <taxon>Spermatophyta</taxon>
        <taxon>Magnoliopsida</taxon>
        <taxon>eudicotyledons</taxon>
        <taxon>Gunneridae</taxon>
        <taxon>Pentapetalae</taxon>
        <taxon>rosids</taxon>
        <taxon>fabids</taxon>
        <taxon>Fabales</taxon>
        <taxon>Fabaceae</taxon>
        <taxon>Papilionoideae</taxon>
        <taxon>50 kb inversion clade</taxon>
        <taxon>NPAAA clade</taxon>
        <taxon>indigoferoid/millettioid clade</taxon>
        <taxon>Phaseoleae</taxon>
        <taxon>Vigna</taxon>
    </lineage>
</organism>
<dbReference type="EMBL" id="CP039345">
    <property type="protein sequence ID" value="QCD79649.1"/>
    <property type="molecule type" value="Genomic_DNA"/>
</dbReference>
<reference evidence="2 3" key="1">
    <citation type="submission" date="2019-04" db="EMBL/GenBank/DDBJ databases">
        <title>An improved genome assembly and genetic linkage map for asparagus bean, Vigna unguiculata ssp. sesquipedialis.</title>
        <authorList>
            <person name="Xia Q."/>
            <person name="Zhang R."/>
            <person name="Dong Y."/>
        </authorList>
    </citation>
    <scope>NUCLEOTIDE SEQUENCE [LARGE SCALE GENOMIC DNA]</scope>
    <source>
        <tissue evidence="2">Leaf</tissue>
    </source>
</reference>
<feature type="region of interest" description="Disordered" evidence="1">
    <location>
        <begin position="1"/>
        <end position="20"/>
    </location>
</feature>
<dbReference type="Proteomes" id="UP000501690">
    <property type="component" value="Linkage Group LG1"/>
</dbReference>
<sequence length="65" mass="7303">MSTPNFVRSRHTKRSHLKSQDIIAANLQATTRRTHAGTLATPSHNSKNARITLHPKPQLQEYSSI</sequence>